<feature type="compositionally biased region" description="Gly residues" evidence="2">
    <location>
        <begin position="721"/>
        <end position="733"/>
    </location>
</feature>
<reference evidence="5" key="3">
    <citation type="submission" date="2025-09" db="UniProtKB">
        <authorList>
            <consortium name="Ensembl"/>
        </authorList>
    </citation>
    <scope>IDENTIFICATION</scope>
    <source>
        <strain evidence="5">Brown Norway</strain>
    </source>
</reference>
<keyword evidence="6" id="KW-1185">Reference proteome</keyword>
<protein>
    <submittedName>
        <fullName evidence="5">Protein phosphatase 4 regulatory subunit 3C like 1</fullName>
    </submittedName>
</protein>
<dbReference type="OrthoDB" id="27483at2759"/>
<reference evidence="5" key="2">
    <citation type="submission" date="2025-08" db="UniProtKB">
        <authorList>
            <consortium name="Ensembl"/>
        </authorList>
    </citation>
    <scope>IDENTIFICATION</scope>
    <source>
        <strain evidence="5">Brown Norway</strain>
    </source>
</reference>
<dbReference type="RGD" id="1563554">
    <property type="gene designation" value="Ppp4r3cl1"/>
</dbReference>
<feature type="compositionally biased region" description="Polar residues" evidence="2">
    <location>
        <begin position="770"/>
        <end position="787"/>
    </location>
</feature>
<dbReference type="GO" id="GO:0006974">
    <property type="term" value="P:DNA damage response"/>
    <property type="evidence" value="ECO:0000318"/>
    <property type="project" value="GO_Central"/>
</dbReference>
<evidence type="ECO:0000313" key="7">
    <source>
        <dbReference type="RGD" id="1563554"/>
    </source>
</evidence>
<feature type="compositionally biased region" description="Basic and acidic residues" evidence="2">
    <location>
        <begin position="706"/>
        <end position="720"/>
    </location>
</feature>
<dbReference type="Proteomes" id="UP000002494">
    <property type="component" value="Chromosome X"/>
</dbReference>
<feature type="region of interest" description="Disordered" evidence="2">
    <location>
        <begin position="764"/>
        <end position="787"/>
    </location>
</feature>
<dbReference type="RGD" id="15003757">
    <property type="gene designation" value="AABR07038788.1"/>
</dbReference>
<dbReference type="SUPFAM" id="SSF50729">
    <property type="entry name" value="PH domain-like"/>
    <property type="match status" value="1"/>
</dbReference>
<dbReference type="GlyGen" id="A0A8I6AEL7">
    <property type="glycosylation" value="1 site"/>
</dbReference>
<dbReference type="Gene3D" id="2.30.29.30">
    <property type="entry name" value="Pleckstrin-homology domain (PH domain)/Phosphotyrosine-binding domain (PTB)"/>
    <property type="match status" value="1"/>
</dbReference>
<evidence type="ECO:0000256" key="2">
    <source>
        <dbReference type="SAM" id="MobiDB-lite"/>
    </source>
</evidence>
<dbReference type="PANTHER" id="PTHR23318">
    <property type="entry name" value="ATP SYNTHASE GAMMA-RELATED"/>
    <property type="match status" value="1"/>
</dbReference>
<feature type="region of interest" description="Disordered" evidence="2">
    <location>
        <begin position="687"/>
        <end position="740"/>
    </location>
</feature>
<dbReference type="AlphaFoldDB" id="A0A8I6AEL7"/>
<dbReference type="InterPro" id="IPR006887">
    <property type="entry name" value="P4R3-like_central_dom"/>
</dbReference>
<dbReference type="Pfam" id="PF22972">
    <property type="entry name" value="EVH1_PP4R3"/>
    <property type="match status" value="1"/>
</dbReference>
<evidence type="ECO:0000313" key="6">
    <source>
        <dbReference type="Proteomes" id="UP000002494"/>
    </source>
</evidence>
<dbReference type="GeneID" id="317272"/>
<dbReference type="AGR" id="RGD:1563554"/>
<dbReference type="Pfam" id="PF04802">
    <property type="entry name" value="PP4R3"/>
    <property type="match status" value="1"/>
</dbReference>
<dbReference type="GO" id="GO:0005654">
    <property type="term" value="C:nucleoplasm"/>
    <property type="evidence" value="ECO:0000318"/>
    <property type="project" value="GO_Central"/>
</dbReference>
<proteinExistence type="inferred from homology"/>
<evidence type="ECO:0000313" key="5">
    <source>
        <dbReference type="Ensembl" id="ENSRNOP00000092812.2"/>
    </source>
</evidence>
<dbReference type="GO" id="GO:0072542">
    <property type="term" value="F:protein phosphatase activator activity"/>
    <property type="evidence" value="ECO:0000318"/>
    <property type="project" value="GO_Central"/>
</dbReference>
<reference evidence="5" key="1">
    <citation type="submission" date="2024-01" db="EMBL/GenBank/DDBJ databases">
        <title>GRCr8: a new rat reference genome assembly contstructed from accurate long reads and long range scaffolding.</title>
        <authorList>
            <person name="Doris P.A."/>
            <person name="Kalbfleisch T."/>
            <person name="Li K."/>
            <person name="Howe K."/>
            <person name="Wood J."/>
        </authorList>
    </citation>
    <scope>NUCLEOTIDE SEQUENCE [LARGE SCALE GENOMIC DNA]</scope>
    <source>
        <strain evidence="5">Brown Norway</strain>
    </source>
</reference>
<feature type="compositionally biased region" description="Gly residues" evidence="2">
    <location>
        <begin position="695"/>
        <end position="705"/>
    </location>
</feature>
<evidence type="ECO:0000259" key="4">
    <source>
        <dbReference type="Pfam" id="PF22972"/>
    </source>
</evidence>
<dbReference type="GO" id="GO:0030289">
    <property type="term" value="C:protein phosphatase 4 complex"/>
    <property type="evidence" value="ECO:0000318"/>
    <property type="project" value="GO_Central"/>
</dbReference>
<dbReference type="GeneTree" id="ENSGT00390000018199"/>
<dbReference type="InterPro" id="IPR016024">
    <property type="entry name" value="ARM-type_fold"/>
</dbReference>
<feature type="compositionally biased region" description="Acidic residues" evidence="2">
    <location>
        <begin position="803"/>
        <end position="830"/>
    </location>
</feature>
<dbReference type="PANTHER" id="PTHR23318:SF19">
    <property type="entry name" value="PROTEIN PPP4R3C"/>
    <property type="match status" value="1"/>
</dbReference>
<dbReference type="RefSeq" id="XP_038956417.1">
    <property type="nucleotide sequence ID" value="XM_039100489.2"/>
</dbReference>
<feature type="domain" description="PP4R3 EVH1-like" evidence="4">
    <location>
        <begin position="7"/>
        <end position="101"/>
    </location>
</feature>
<comment type="similarity">
    <text evidence="1">Belongs to the SMEK family.</text>
</comment>
<accession>A0A8I6AEL7</accession>
<dbReference type="GO" id="GO:2000779">
    <property type="term" value="P:regulation of double-strand break repair"/>
    <property type="evidence" value="ECO:0000318"/>
    <property type="project" value="GO_Central"/>
</dbReference>
<sequence length="840" mass="97057">MEDKLYRVKVYVMMEDKQWKDIGAGQISSKYIDRLQGVCLLVHSESDGSPILECKIQPNVPYQKHQGKVIIWSEAKNHGTAIHFQEPNDCQETWEVICQVQGKDPNVEITQLLTDDLESFKDMLLSWNKVEMSSCELHTLENIADLLSFVNEAPSHKKILTLVLEKEGYIKKLLQLFKTCEKHQNIDGLHYLNNIIRGILFLDNIHLFNIMFSDEFIMDVVGCLEYGPGLDEPKQHRQFLTQNVKFKNVMQITHSQLRKKIQQTYRMQYIYDIVLPTPSIFEVNLLHDLSTMIFFNKIEIITMLQEDEHFLLEVLAQLKDNTVSNERRHELLLFFKEFCAFAKTLHFQKKNTLLKTLIKLGIISALKVVVHMHDYQIQVAALELFAHLVEYSPRLIRAYAMKEAQYSEDNDGLLINIMIKQMTCDSDPEFSRSIILTTVLHAILDPENMRVTTKGHERRKFLNYFYRHCMNKLIEPILSITVENNSDDNRVNICPDNYQNAQLLGAILEILTFCVQYHSKYVKNYIISKNLLSRILILMSSKHTFLILCAVRFMRKMIGLKDKMYNLYIVEKNLFEPVVNAFMHNGHRYNMLNSAIIELFEFIRQENIKSLIANIVEKFFMFFESIQYVQTFKGLKTKYEEEKKKKRERQLRKSLHNIIYQRIYCRHIKAMEVKVKADIFCRQITDKEEEREKGGGGGEGGGGRGGEGEGGREGGGREGEGGGGGKGGRGEGGAVLSMGSDIPSHYDMFVKINEMNERENVIECRKRKSSATSEYSTSCGDTSDNGISTVYCSSLVPLVDYAYDTDGEDDDGSYGNNENEEEEEEEEEEEPPKKKPYFHP</sequence>
<gene>
    <name evidence="7" type="primary">Ppp4r3cl1</name>
    <name evidence="5" type="synonym">AABR07038788.1</name>
</gene>
<feature type="region of interest" description="Disordered" evidence="2">
    <location>
        <begin position="801"/>
        <end position="840"/>
    </location>
</feature>
<dbReference type="InterPro" id="IPR055236">
    <property type="entry name" value="EVH1_PP4R3"/>
</dbReference>
<name>A0A8I6AEL7_RAT</name>
<evidence type="ECO:0000259" key="3">
    <source>
        <dbReference type="Pfam" id="PF04802"/>
    </source>
</evidence>
<dbReference type="InterPro" id="IPR051137">
    <property type="entry name" value="PP4R3-like"/>
</dbReference>
<feature type="domain" description="Serine/threonine-protein phosphatase 4 regulatory subunit 3-like central" evidence="3">
    <location>
        <begin position="142"/>
        <end position="641"/>
    </location>
</feature>
<dbReference type="SUPFAM" id="SSF48371">
    <property type="entry name" value="ARM repeat"/>
    <property type="match status" value="1"/>
</dbReference>
<dbReference type="InterPro" id="IPR011993">
    <property type="entry name" value="PH-like_dom_sf"/>
</dbReference>
<evidence type="ECO:0000256" key="1">
    <source>
        <dbReference type="ARBA" id="ARBA00008809"/>
    </source>
</evidence>
<organism evidence="5 6">
    <name type="scientific">Rattus norvegicus</name>
    <name type="common">Rat</name>
    <dbReference type="NCBI Taxonomy" id="10116"/>
    <lineage>
        <taxon>Eukaryota</taxon>
        <taxon>Metazoa</taxon>
        <taxon>Chordata</taxon>
        <taxon>Craniata</taxon>
        <taxon>Vertebrata</taxon>
        <taxon>Euteleostomi</taxon>
        <taxon>Mammalia</taxon>
        <taxon>Eutheria</taxon>
        <taxon>Euarchontoglires</taxon>
        <taxon>Glires</taxon>
        <taxon>Rodentia</taxon>
        <taxon>Myomorpha</taxon>
        <taxon>Muroidea</taxon>
        <taxon>Muridae</taxon>
        <taxon>Murinae</taxon>
        <taxon>Rattus</taxon>
    </lineage>
</organism>
<dbReference type="Ensembl" id="ENSRNOT00000049652.7">
    <property type="protein sequence ID" value="ENSRNOP00000092812.2"/>
    <property type="gene ID" value="ENSRNOG00000029559.7"/>
</dbReference>